<proteinExistence type="predicted"/>
<gene>
    <name evidence="2" type="ORF">PR048_011158</name>
</gene>
<comment type="caution">
    <text evidence="2">The sequence shown here is derived from an EMBL/GenBank/DDBJ whole genome shotgun (WGS) entry which is preliminary data.</text>
</comment>
<reference evidence="2 3" key="1">
    <citation type="submission" date="2023-02" db="EMBL/GenBank/DDBJ databases">
        <title>LHISI_Scaffold_Assembly.</title>
        <authorList>
            <person name="Stuart O.P."/>
            <person name="Cleave R."/>
            <person name="Magrath M.J.L."/>
            <person name="Mikheyev A.S."/>
        </authorList>
    </citation>
    <scope>NUCLEOTIDE SEQUENCE [LARGE SCALE GENOMIC DNA]</scope>
    <source>
        <strain evidence="2">Daus_M_001</strain>
        <tissue evidence="2">Leg muscle</tissue>
    </source>
</reference>
<name>A0ABQ9HL40_9NEOP</name>
<feature type="region of interest" description="Disordered" evidence="1">
    <location>
        <begin position="88"/>
        <end position="127"/>
    </location>
</feature>
<dbReference type="Proteomes" id="UP001159363">
    <property type="component" value="Chromosome X"/>
</dbReference>
<keyword evidence="3" id="KW-1185">Reference proteome</keyword>
<organism evidence="2 3">
    <name type="scientific">Dryococelus australis</name>
    <dbReference type="NCBI Taxonomy" id="614101"/>
    <lineage>
        <taxon>Eukaryota</taxon>
        <taxon>Metazoa</taxon>
        <taxon>Ecdysozoa</taxon>
        <taxon>Arthropoda</taxon>
        <taxon>Hexapoda</taxon>
        <taxon>Insecta</taxon>
        <taxon>Pterygota</taxon>
        <taxon>Neoptera</taxon>
        <taxon>Polyneoptera</taxon>
        <taxon>Phasmatodea</taxon>
        <taxon>Verophasmatodea</taxon>
        <taxon>Anareolatae</taxon>
        <taxon>Phasmatidae</taxon>
        <taxon>Eurycanthinae</taxon>
        <taxon>Dryococelus</taxon>
    </lineage>
</organism>
<protein>
    <submittedName>
        <fullName evidence="2">Uncharacterized protein</fullName>
    </submittedName>
</protein>
<sequence length="168" mass="18692">MQNLNLTIFGPLEDKCNSNCSDFICNFTETPVSAPRITLYDIAGLGVAYPLAFTLANILKTFSISGINLLTQTCLPTEILCHHMPLPTQQSAEDDSPEGPRMCRDDNIGNPEPQSEEPQLTIRSPEEIWPYTKKGKSTFLTDKPVETIAAGISKRKSRKEMVNNMEED</sequence>
<evidence type="ECO:0000256" key="1">
    <source>
        <dbReference type="SAM" id="MobiDB-lite"/>
    </source>
</evidence>
<evidence type="ECO:0000313" key="3">
    <source>
        <dbReference type="Proteomes" id="UP001159363"/>
    </source>
</evidence>
<evidence type="ECO:0000313" key="2">
    <source>
        <dbReference type="EMBL" id="KAJ8884962.1"/>
    </source>
</evidence>
<dbReference type="EMBL" id="JARBHB010000004">
    <property type="protein sequence ID" value="KAJ8884962.1"/>
    <property type="molecule type" value="Genomic_DNA"/>
</dbReference>
<accession>A0ABQ9HL40</accession>
<feature type="compositionally biased region" description="Polar residues" evidence="1">
    <location>
        <begin position="112"/>
        <end position="122"/>
    </location>
</feature>